<gene>
    <name evidence="2" type="ORF">BN9_084980</name>
</gene>
<accession>A0A024GKU3</accession>
<dbReference type="EMBL" id="CAIX01000172">
    <property type="protein sequence ID" value="CCI47491.1"/>
    <property type="molecule type" value="Genomic_DNA"/>
</dbReference>
<organism evidence="2 3">
    <name type="scientific">Albugo candida</name>
    <dbReference type="NCBI Taxonomy" id="65357"/>
    <lineage>
        <taxon>Eukaryota</taxon>
        <taxon>Sar</taxon>
        <taxon>Stramenopiles</taxon>
        <taxon>Oomycota</taxon>
        <taxon>Peronosporomycetes</taxon>
        <taxon>Albuginales</taxon>
        <taxon>Albuginaceae</taxon>
        <taxon>Albugo</taxon>
    </lineage>
</organism>
<dbReference type="PROSITE" id="PS51450">
    <property type="entry name" value="LRR"/>
    <property type="match status" value="2"/>
</dbReference>
<dbReference type="Proteomes" id="UP000053237">
    <property type="component" value="Unassembled WGS sequence"/>
</dbReference>
<dbReference type="OrthoDB" id="1728874at2759"/>
<sequence length="151" mass="17099">MSIYVICRLIGQINFESDFLTFVILKSSMGQTTSRIEQARTKHKSKPRSSKSIEEKKIKLAQTTGVLALTDSKLKEIPISIISNGDLQEKLRSLDLSRNQITRVPTEMNTVRFSNMKSLKLQSNAIHSLPDLSQLMALTKVHSRLRFIIPT</sequence>
<feature type="region of interest" description="Disordered" evidence="1">
    <location>
        <begin position="34"/>
        <end position="55"/>
    </location>
</feature>
<dbReference type="Gene3D" id="3.80.10.10">
    <property type="entry name" value="Ribonuclease Inhibitor"/>
    <property type="match status" value="1"/>
</dbReference>
<comment type="caution">
    <text evidence="2">The sequence shown here is derived from an EMBL/GenBank/DDBJ whole genome shotgun (WGS) entry which is preliminary data.</text>
</comment>
<evidence type="ECO:0000313" key="3">
    <source>
        <dbReference type="Proteomes" id="UP000053237"/>
    </source>
</evidence>
<dbReference type="InParanoid" id="A0A024GKU3"/>
<dbReference type="InterPro" id="IPR032675">
    <property type="entry name" value="LRR_dom_sf"/>
</dbReference>
<protein>
    <submittedName>
        <fullName evidence="2">Uncharacterized protein</fullName>
    </submittedName>
</protein>
<evidence type="ECO:0000313" key="2">
    <source>
        <dbReference type="EMBL" id="CCI47491.1"/>
    </source>
</evidence>
<dbReference type="AlphaFoldDB" id="A0A024GKU3"/>
<dbReference type="SUPFAM" id="SSF52058">
    <property type="entry name" value="L domain-like"/>
    <property type="match status" value="1"/>
</dbReference>
<name>A0A024GKU3_9STRA</name>
<evidence type="ECO:0000256" key="1">
    <source>
        <dbReference type="SAM" id="MobiDB-lite"/>
    </source>
</evidence>
<proteinExistence type="predicted"/>
<reference evidence="2 3" key="1">
    <citation type="submission" date="2012-05" db="EMBL/GenBank/DDBJ databases">
        <title>Recombination and specialization in a pathogen metapopulation.</title>
        <authorList>
            <person name="Gardiner A."/>
            <person name="Kemen E."/>
            <person name="Schultz-Larsen T."/>
            <person name="MacLean D."/>
            <person name="Van Oosterhout C."/>
            <person name="Jones J.D.G."/>
        </authorList>
    </citation>
    <scope>NUCLEOTIDE SEQUENCE [LARGE SCALE GENOMIC DNA]</scope>
    <source>
        <strain evidence="2 3">Ac Nc2</strain>
    </source>
</reference>
<keyword evidence="3" id="KW-1185">Reference proteome</keyword>
<dbReference type="InterPro" id="IPR001611">
    <property type="entry name" value="Leu-rich_rpt"/>
</dbReference>
<dbReference type="STRING" id="65357.A0A024GKU3"/>